<sequence>MPDDFTRPGVHPRLIGGEMATWSDLATTAPLRAIAPAVLALVPEGRRRVLLAGPRAALLRQHFRDHDVRVLVRGVPHAEALAQDGADVVCGALDRLPAGSAYDVVVLLDPPETVLSPDSPGLSHGDTLGLAADAVADDGCVVALVPGGLGLDTLTAGTQPHRLADDTAWWVGTDGYDVRRPFRHELPGLLGDAGLTPWVERSLLPTGADPVVVLDGASEDAVRDAHEALAAAVHAVPYADRAVDVLAGGAAAELAGAWLVVAGRSPRVLHAPALVADPGLGEAVDGPLRGHRWPLLLALRDGNLSRARTLLEELRAGCGDDTSYDAALVELAGQVAGAPGAHPFAPELDAQAIARELRILGGLAASAAEVAAPTPRAAAHRPPAVAEDVVEARREELEAALHDRSAQVADLQRRASDQERRIRALEHAVATADSPWPRRTLFVLTAPTKRLVEAARSRTQRSR</sequence>
<keyword evidence="1" id="KW-0175">Coiled coil</keyword>
<organism evidence="2 3">
    <name type="scientific">Luteipulveratus flavus</name>
    <dbReference type="NCBI Taxonomy" id="3031728"/>
    <lineage>
        <taxon>Bacteria</taxon>
        <taxon>Bacillati</taxon>
        <taxon>Actinomycetota</taxon>
        <taxon>Actinomycetes</taxon>
        <taxon>Micrococcales</taxon>
        <taxon>Dermacoccaceae</taxon>
        <taxon>Luteipulveratus</taxon>
    </lineage>
</organism>
<protein>
    <recommendedName>
        <fullName evidence="4">DUF115 domain-containing protein</fullName>
    </recommendedName>
</protein>
<dbReference type="SUPFAM" id="SSF53335">
    <property type="entry name" value="S-adenosyl-L-methionine-dependent methyltransferases"/>
    <property type="match status" value="1"/>
</dbReference>
<dbReference type="EMBL" id="JAROAV010000006">
    <property type="protein sequence ID" value="MDF8262937.1"/>
    <property type="molecule type" value="Genomic_DNA"/>
</dbReference>
<dbReference type="RefSeq" id="WP_277190748.1">
    <property type="nucleotide sequence ID" value="NZ_JAROAV010000006.1"/>
</dbReference>
<proteinExistence type="predicted"/>
<gene>
    <name evidence="2" type="ORF">P4R38_01605</name>
</gene>
<reference evidence="2 3" key="1">
    <citation type="submission" date="2023-03" db="EMBL/GenBank/DDBJ databases">
        <title>YIM 133296 draft genome.</title>
        <authorList>
            <person name="Xiong L."/>
        </authorList>
    </citation>
    <scope>NUCLEOTIDE SEQUENCE [LARGE SCALE GENOMIC DNA]</scope>
    <source>
        <strain evidence="2 3">YIM 133296</strain>
    </source>
</reference>
<dbReference type="Proteomes" id="UP001528912">
    <property type="component" value="Unassembled WGS sequence"/>
</dbReference>
<name>A0ABT6C3S2_9MICO</name>
<dbReference type="InterPro" id="IPR029063">
    <property type="entry name" value="SAM-dependent_MTases_sf"/>
</dbReference>
<evidence type="ECO:0000313" key="3">
    <source>
        <dbReference type="Proteomes" id="UP001528912"/>
    </source>
</evidence>
<keyword evidence="3" id="KW-1185">Reference proteome</keyword>
<accession>A0ABT6C3S2</accession>
<evidence type="ECO:0000256" key="1">
    <source>
        <dbReference type="SAM" id="Coils"/>
    </source>
</evidence>
<comment type="caution">
    <text evidence="2">The sequence shown here is derived from an EMBL/GenBank/DDBJ whole genome shotgun (WGS) entry which is preliminary data.</text>
</comment>
<evidence type="ECO:0000313" key="2">
    <source>
        <dbReference type="EMBL" id="MDF8262937.1"/>
    </source>
</evidence>
<feature type="coiled-coil region" evidence="1">
    <location>
        <begin position="394"/>
        <end position="428"/>
    </location>
</feature>
<evidence type="ECO:0008006" key="4">
    <source>
        <dbReference type="Google" id="ProtNLM"/>
    </source>
</evidence>